<name>A0A1R1MKZ1_9BACT</name>
<dbReference type="EMBL" id="MOEN01000015">
    <property type="protein sequence ID" value="OMH40475.1"/>
    <property type="molecule type" value="Genomic_DNA"/>
</dbReference>
<dbReference type="InterPro" id="IPR036249">
    <property type="entry name" value="Thioredoxin-like_sf"/>
</dbReference>
<feature type="chain" id="PRO_5012661209" evidence="1">
    <location>
        <begin position="19"/>
        <end position="226"/>
    </location>
</feature>
<dbReference type="GO" id="GO:0042597">
    <property type="term" value="C:periplasmic space"/>
    <property type="evidence" value="ECO:0007669"/>
    <property type="project" value="InterPro"/>
</dbReference>
<dbReference type="Proteomes" id="UP000187408">
    <property type="component" value="Unassembled WGS sequence"/>
</dbReference>
<feature type="signal peptide" evidence="1">
    <location>
        <begin position="1"/>
        <end position="18"/>
    </location>
</feature>
<dbReference type="Gene3D" id="3.40.30.10">
    <property type="entry name" value="Glutaredoxin"/>
    <property type="match status" value="1"/>
</dbReference>
<dbReference type="STRING" id="1914305.BLW93_04885"/>
<accession>A0A1R1MKZ1</accession>
<dbReference type="InterPro" id="IPR051470">
    <property type="entry name" value="Thiol:disulfide_interchange"/>
</dbReference>
<evidence type="ECO:0000313" key="3">
    <source>
        <dbReference type="Proteomes" id="UP000187408"/>
    </source>
</evidence>
<gene>
    <name evidence="2" type="ORF">BLW93_04885</name>
</gene>
<proteinExistence type="predicted"/>
<keyword evidence="3" id="KW-1185">Reference proteome</keyword>
<dbReference type="AlphaFoldDB" id="A0A1R1MKZ1"/>
<dbReference type="Gene3D" id="3.10.450.70">
    <property type="entry name" value="Disulphide bond isomerase, DsbC/G, N-terminal"/>
    <property type="match status" value="1"/>
</dbReference>
<dbReference type="RefSeq" id="WP_076712987.1">
    <property type="nucleotide sequence ID" value="NZ_MOEN01000015.1"/>
</dbReference>
<dbReference type="PANTHER" id="PTHR35272">
    <property type="entry name" value="THIOL:DISULFIDE INTERCHANGE PROTEIN DSBC-RELATED"/>
    <property type="match status" value="1"/>
</dbReference>
<comment type="caution">
    <text evidence="2">The sequence shown here is derived from an EMBL/GenBank/DDBJ whole genome shotgun (WGS) entry which is preliminary data.</text>
</comment>
<protein>
    <submittedName>
        <fullName evidence="2">Uncharacterized protein</fullName>
    </submittedName>
</protein>
<dbReference type="PANTHER" id="PTHR35272:SF3">
    <property type="entry name" value="THIOL:DISULFIDE INTERCHANGE PROTEIN DSBC"/>
    <property type="match status" value="1"/>
</dbReference>
<reference evidence="2 3" key="1">
    <citation type="submission" date="2016-10" db="EMBL/GenBank/DDBJ databases">
        <title>Genome sequence of a sulfur-reducing bacterium Desulfurobacterium indicum K6013.</title>
        <authorList>
            <person name="Cao J."/>
            <person name="Shao Z."/>
            <person name="Alain K."/>
            <person name="Jebbar M."/>
        </authorList>
    </citation>
    <scope>NUCLEOTIDE SEQUENCE [LARGE SCALE GENOMIC DNA]</scope>
    <source>
        <strain evidence="2 3">K6013</strain>
    </source>
</reference>
<dbReference type="InterPro" id="IPR009094">
    <property type="entry name" value="DiS-bond_isomerase_DsbC/G_N_sf"/>
</dbReference>
<evidence type="ECO:0000313" key="2">
    <source>
        <dbReference type="EMBL" id="OMH40475.1"/>
    </source>
</evidence>
<dbReference type="OrthoDB" id="12976at2"/>
<organism evidence="2 3">
    <name type="scientific">Desulfurobacterium indicum</name>
    <dbReference type="NCBI Taxonomy" id="1914305"/>
    <lineage>
        <taxon>Bacteria</taxon>
        <taxon>Pseudomonadati</taxon>
        <taxon>Aquificota</taxon>
        <taxon>Aquificia</taxon>
        <taxon>Desulfurobacteriales</taxon>
        <taxon>Desulfurobacteriaceae</taxon>
        <taxon>Desulfurobacterium</taxon>
    </lineage>
</organism>
<keyword evidence="1" id="KW-0732">Signal</keyword>
<dbReference type="SUPFAM" id="SSF52833">
    <property type="entry name" value="Thioredoxin-like"/>
    <property type="match status" value="1"/>
</dbReference>
<evidence type="ECO:0000256" key="1">
    <source>
        <dbReference type="SAM" id="SignalP"/>
    </source>
</evidence>
<sequence>MKRTIAILLTLMASTLTAKSSNCPSINSVEKQIAGIFKKKIHVKAVYPIGIEGFCRVITVEAGNFFIDTQERYLIQGLIFKLPDRKVDKKFLKFLERSVDFRVGKGKEYIYVIVDPNCEACRNSSEKIKEFIKHGIQLRFIVAPFSGKDAEEKAYRLVCNNGGIRMFMSGKYTGKVCSEGKLKVWSVMDKLKARGLVDTPIFILPNGKIYLGTKNLNKVIEEFSEK</sequence>